<evidence type="ECO:0000313" key="2">
    <source>
        <dbReference type="Proteomes" id="UP001652583"/>
    </source>
</evidence>
<accession>A0ABM3NUY8</accession>
<gene>
    <name evidence="3" type="primary">LOC128312622</name>
</gene>
<feature type="region of interest" description="Disordered" evidence="1">
    <location>
        <begin position="111"/>
        <end position="207"/>
    </location>
</feature>
<dbReference type="RefSeq" id="XP_053063231.1">
    <property type="nucleotide sequence ID" value="XM_053207256.1"/>
</dbReference>
<protein>
    <submittedName>
        <fullName evidence="3">Uncharacterized protein LOC128312622</fullName>
    </submittedName>
</protein>
<proteinExistence type="predicted"/>
<dbReference type="GeneID" id="128312622"/>
<dbReference type="Proteomes" id="UP001652583">
    <property type="component" value="Chromosome D2"/>
</dbReference>
<name>A0ABM3NUY8_ACIJB</name>
<sequence length="207" mass="21245">MAAVTTGCQQVSVRPRSVVARGLRRQDPSSPRSKEVRSRPATAGCPADYSAARTTGGLLFPKRSSGLGRVPLPGGASHSAAGVRSEPVPAFLTRTPLASPPGALAVEGGLAQDQRATDATCTRGGFSRFGPGSPTLFPPRTQLDGEHSRVPAFCSAGPELRGQFPAGAASTPGARSLNPSLTVPASPKRPSRQGGKRSSRSRAGRGR</sequence>
<reference evidence="3" key="1">
    <citation type="submission" date="2025-08" db="UniProtKB">
        <authorList>
            <consortium name="RefSeq"/>
        </authorList>
    </citation>
    <scope>IDENTIFICATION</scope>
    <source>
        <tissue evidence="3">Blood</tissue>
    </source>
</reference>
<organism evidence="2 3">
    <name type="scientific">Acinonyx jubatus</name>
    <name type="common">Cheetah</name>
    <dbReference type="NCBI Taxonomy" id="32536"/>
    <lineage>
        <taxon>Eukaryota</taxon>
        <taxon>Metazoa</taxon>
        <taxon>Chordata</taxon>
        <taxon>Craniata</taxon>
        <taxon>Vertebrata</taxon>
        <taxon>Euteleostomi</taxon>
        <taxon>Mammalia</taxon>
        <taxon>Eutheria</taxon>
        <taxon>Laurasiatheria</taxon>
        <taxon>Carnivora</taxon>
        <taxon>Feliformia</taxon>
        <taxon>Felidae</taxon>
        <taxon>Felinae</taxon>
        <taxon>Acinonyx</taxon>
    </lineage>
</organism>
<feature type="compositionally biased region" description="Basic and acidic residues" evidence="1">
    <location>
        <begin position="24"/>
        <end position="38"/>
    </location>
</feature>
<feature type="compositionally biased region" description="Basic residues" evidence="1">
    <location>
        <begin position="189"/>
        <end position="207"/>
    </location>
</feature>
<evidence type="ECO:0000256" key="1">
    <source>
        <dbReference type="SAM" id="MobiDB-lite"/>
    </source>
</evidence>
<feature type="region of interest" description="Disordered" evidence="1">
    <location>
        <begin position="1"/>
        <end position="50"/>
    </location>
</feature>
<feature type="compositionally biased region" description="Polar residues" evidence="1">
    <location>
        <begin position="1"/>
        <end position="12"/>
    </location>
</feature>
<keyword evidence="2" id="KW-1185">Reference proteome</keyword>
<evidence type="ECO:0000313" key="3">
    <source>
        <dbReference type="RefSeq" id="XP_053063231.1"/>
    </source>
</evidence>